<dbReference type="EMBL" id="FQZL01000031">
    <property type="protein sequence ID" value="SHJ68952.1"/>
    <property type="molecule type" value="Genomic_DNA"/>
</dbReference>
<evidence type="ECO:0000313" key="2">
    <source>
        <dbReference type="Proteomes" id="UP000184052"/>
    </source>
</evidence>
<reference evidence="1 2" key="1">
    <citation type="submission" date="2016-11" db="EMBL/GenBank/DDBJ databases">
        <authorList>
            <person name="Jaros S."/>
            <person name="Januszkiewicz K."/>
            <person name="Wedrychowicz H."/>
        </authorList>
    </citation>
    <scope>NUCLEOTIDE SEQUENCE [LARGE SCALE GENOMIC DNA]</scope>
    <source>
        <strain evidence="1 2">DSM 17477</strain>
    </source>
</reference>
<keyword evidence="2" id="KW-1185">Reference proteome</keyword>
<proteinExistence type="predicted"/>
<dbReference type="OrthoDB" id="582102at2"/>
<dbReference type="RefSeq" id="WP_073050517.1">
    <property type="nucleotide sequence ID" value="NZ_FQZL01000031.1"/>
</dbReference>
<name>A0A1M6LCQ4_9FIRM</name>
<gene>
    <name evidence="1" type="ORF">SAMN02745751_03141</name>
</gene>
<sequence>MDKIVIEESGMKFGPFSKENVYYIEKEDVYTKRFYACKISEFFLKAENDKDEVYSVVEAKSSSPKPGSKERFPEFIKEINEKFINTFNIILSLRVGRDHLSEFQRPEFITRDDLGKVVINFILVINGHKKEWLPPLRDALYKEMKAYLSIYDINILVMNDELALKHRLIS</sequence>
<accession>A0A1M6LCQ4</accession>
<protein>
    <submittedName>
        <fullName evidence="1">Uncharacterized protein</fullName>
    </submittedName>
</protein>
<dbReference type="STRING" id="1121476.SAMN02745751_03141"/>
<evidence type="ECO:0000313" key="1">
    <source>
        <dbReference type="EMBL" id="SHJ68952.1"/>
    </source>
</evidence>
<organism evidence="1 2">
    <name type="scientific">Dethiosulfatibacter aminovorans DSM 17477</name>
    <dbReference type="NCBI Taxonomy" id="1121476"/>
    <lineage>
        <taxon>Bacteria</taxon>
        <taxon>Bacillati</taxon>
        <taxon>Bacillota</taxon>
        <taxon>Tissierellia</taxon>
        <taxon>Dethiosulfatibacter</taxon>
    </lineage>
</organism>
<dbReference type="Proteomes" id="UP000184052">
    <property type="component" value="Unassembled WGS sequence"/>
</dbReference>
<dbReference type="AlphaFoldDB" id="A0A1M6LCQ4"/>